<dbReference type="InterPro" id="IPR037836">
    <property type="entry name" value="SNX17_FERM-like_dom"/>
</dbReference>
<evidence type="ECO:0000256" key="2">
    <source>
        <dbReference type="ARBA" id="ARBA00004412"/>
    </source>
</evidence>
<dbReference type="SUPFAM" id="SSF64268">
    <property type="entry name" value="PX domain"/>
    <property type="match status" value="1"/>
</dbReference>
<comment type="function">
    <text evidence="12">Critical regulator of endosomal recycling of numerous surface proteins, including integrins, signaling receptor and channels. Binds to NPxY sequences in the cytoplasmic tails of target cargos. Associates with retriever and CCC complexes to prevent lysosomal degradation and promote cell surface recycling of numerous cargos such as integrins ITGB1, ITGB5 and their associated alpha subunits. Also required for maintenance of normal cell surface levels of APP and LRP1. Interacts with membranes containing phosphatidylinositol 3-phosphate (PtdIns(3P)).</text>
</comment>
<dbReference type="PROSITE" id="PS50195">
    <property type="entry name" value="PX"/>
    <property type="match status" value="1"/>
</dbReference>
<evidence type="ECO:0000256" key="3">
    <source>
        <dbReference type="ARBA" id="ARBA00010883"/>
    </source>
</evidence>
<dbReference type="Pfam" id="PF00787">
    <property type="entry name" value="PX"/>
    <property type="match status" value="1"/>
</dbReference>
<organism evidence="16 17">
    <name type="scientific">Limulus polyphemus</name>
    <name type="common">Atlantic horseshoe crab</name>
    <dbReference type="NCBI Taxonomy" id="6850"/>
    <lineage>
        <taxon>Eukaryota</taxon>
        <taxon>Metazoa</taxon>
        <taxon>Ecdysozoa</taxon>
        <taxon>Arthropoda</taxon>
        <taxon>Chelicerata</taxon>
        <taxon>Merostomata</taxon>
        <taxon>Xiphosura</taxon>
        <taxon>Limulidae</taxon>
        <taxon>Limulus</taxon>
    </lineage>
</organism>
<reference evidence="17" key="1">
    <citation type="submission" date="2025-08" db="UniProtKB">
        <authorList>
            <consortium name="RefSeq"/>
        </authorList>
    </citation>
    <scope>IDENTIFICATION</scope>
    <source>
        <tissue evidence="17">Muscle</tissue>
    </source>
</reference>
<dbReference type="CDD" id="cd06885">
    <property type="entry name" value="PX_SNX17_31"/>
    <property type="match status" value="1"/>
</dbReference>
<keyword evidence="6" id="KW-0963">Cytoplasm</keyword>
<keyword evidence="7" id="KW-0967">Endosome</keyword>
<protein>
    <recommendedName>
        <fullName evidence="4">Sorting nexin-17</fullName>
    </recommendedName>
</protein>
<dbReference type="Gene3D" id="3.10.20.90">
    <property type="entry name" value="Phosphatidylinositol 3-kinase Catalytic Subunit, Chain A, domain 1"/>
    <property type="match status" value="1"/>
</dbReference>
<keyword evidence="11" id="KW-0968">Cytoplasmic vesicle</keyword>
<comment type="subcellular location">
    <subcellularLocation>
        <location evidence="1">Cytoplasmic vesicle membrane</location>
        <topology evidence="1">Peripheral membrane protein</topology>
        <orientation evidence="1">Cytoplasmic side</orientation>
    </subcellularLocation>
    <subcellularLocation>
        <location evidence="2">Early endosome</location>
    </subcellularLocation>
</comment>
<evidence type="ECO:0000256" key="5">
    <source>
        <dbReference type="ARBA" id="ARBA00022448"/>
    </source>
</evidence>
<dbReference type="InterPro" id="IPR000159">
    <property type="entry name" value="RA_dom"/>
</dbReference>
<keyword evidence="8" id="KW-0653">Protein transport</keyword>
<dbReference type="InterPro" id="IPR048763">
    <property type="entry name" value="SNX17-31_FERM_F1"/>
</dbReference>
<feature type="compositionally biased region" description="Polar residues" evidence="13">
    <location>
        <begin position="443"/>
        <end position="460"/>
    </location>
</feature>
<dbReference type="RefSeq" id="XP_013779294.1">
    <property type="nucleotide sequence ID" value="XM_013923840.2"/>
</dbReference>
<dbReference type="Proteomes" id="UP000694941">
    <property type="component" value="Unplaced"/>
</dbReference>
<dbReference type="Gene3D" id="2.30.29.30">
    <property type="entry name" value="Pleckstrin-homology domain (PH domain)/Phosphotyrosine-binding domain (PTB)"/>
    <property type="match status" value="1"/>
</dbReference>
<dbReference type="SMART" id="SM00312">
    <property type="entry name" value="PX"/>
    <property type="match status" value="1"/>
</dbReference>
<evidence type="ECO:0000313" key="16">
    <source>
        <dbReference type="Proteomes" id="UP000694941"/>
    </source>
</evidence>
<dbReference type="InterPro" id="IPR040842">
    <property type="entry name" value="SNX17/31_FERM"/>
</dbReference>
<dbReference type="Pfam" id="PF18116">
    <property type="entry name" value="SNX17_FERM_C"/>
    <property type="match status" value="1"/>
</dbReference>
<dbReference type="GeneID" id="106463772"/>
<evidence type="ECO:0000256" key="6">
    <source>
        <dbReference type="ARBA" id="ARBA00022490"/>
    </source>
</evidence>
<keyword evidence="10" id="KW-0472">Membrane</keyword>
<keyword evidence="16" id="KW-1185">Reference proteome</keyword>
<evidence type="ECO:0000256" key="1">
    <source>
        <dbReference type="ARBA" id="ARBA00004180"/>
    </source>
</evidence>
<evidence type="ECO:0000256" key="12">
    <source>
        <dbReference type="ARBA" id="ARBA00045612"/>
    </source>
</evidence>
<evidence type="ECO:0000256" key="10">
    <source>
        <dbReference type="ARBA" id="ARBA00023136"/>
    </source>
</evidence>
<sequence>MHFSIPDTQELKDNHGGTYVGYNIHINGAYHCTVRYRQLHSFNEQLKREYGSTHLPHFPPKKLLPLSPPQLEERRILLEKYIQTLTQDPDIGDCNIFKGFLLSAQQETQNAVQEDIDLDVYMMNWHKVTVRVNTTDSTDTVLLEIAKEINLPEELVCYFCLYLVKKVEADIKMERRLQNFEAPFLSQKAADSSHCIVIRKSYWEPSYDEDILSNKIALNLLYVQAVSDVEQGWVITNKQTKRQLATLQSKGSKQEYLQLVRTLRHYGYIQFEPCVCNYPEPNTRVVISIGGKEINFRIPASNNQVKEGSFRITRIRCWRIITSNANNQEENSSPHLLELSFEYLLSKDKLQWITVKSDQAVLMSVCLQGMVEELLSKRNGIKFKKQPEQGIRRCSWSYMKRDGSSYEISVSRSSSSEGIVDNEEDYSRRLNKSRDHVRKEKFSSYSVKPSGRTSSGSLSPESLMENDVFEGIGDDDL</sequence>
<evidence type="ECO:0000259" key="15">
    <source>
        <dbReference type="PROSITE" id="PS50200"/>
    </source>
</evidence>
<dbReference type="InterPro" id="IPR048767">
    <property type="entry name" value="SNX17-31_FERM_F2"/>
</dbReference>
<dbReference type="Gene3D" id="3.30.1520.10">
    <property type="entry name" value="Phox-like domain"/>
    <property type="match status" value="1"/>
</dbReference>
<dbReference type="PROSITE" id="PS50200">
    <property type="entry name" value="RA"/>
    <property type="match status" value="1"/>
</dbReference>
<evidence type="ECO:0000256" key="11">
    <source>
        <dbReference type="ARBA" id="ARBA00023329"/>
    </source>
</evidence>
<feature type="domain" description="PX" evidence="14">
    <location>
        <begin position="1"/>
        <end position="108"/>
    </location>
</feature>
<dbReference type="Pfam" id="PF21271">
    <property type="entry name" value="SNX17-31_F2_FERM"/>
    <property type="match status" value="1"/>
</dbReference>
<evidence type="ECO:0000256" key="9">
    <source>
        <dbReference type="ARBA" id="ARBA00023121"/>
    </source>
</evidence>
<evidence type="ECO:0000256" key="7">
    <source>
        <dbReference type="ARBA" id="ARBA00022753"/>
    </source>
</evidence>
<dbReference type="InterPro" id="IPR036871">
    <property type="entry name" value="PX_dom_sf"/>
</dbReference>
<comment type="similarity">
    <text evidence="3">Belongs to the sorting nexin family.</text>
</comment>
<evidence type="ECO:0000256" key="13">
    <source>
        <dbReference type="SAM" id="MobiDB-lite"/>
    </source>
</evidence>
<evidence type="ECO:0000313" key="17">
    <source>
        <dbReference type="RefSeq" id="XP_013779294.1"/>
    </source>
</evidence>
<dbReference type="PANTHER" id="PTHR12431">
    <property type="entry name" value="SORTING NEXIN 17 AND 27"/>
    <property type="match status" value="1"/>
</dbReference>
<dbReference type="Pfam" id="PF21273">
    <property type="entry name" value="SNX17-27-31_F1_FERM"/>
    <property type="match status" value="1"/>
</dbReference>
<feature type="region of interest" description="Disordered" evidence="13">
    <location>
        <begin position="420"/>
        <end position="477"/>
    </location>
</feature>
<dbReference type="Gene3D" id="1.20.80.60">
    <property type="match status" value="1"/>
</dbReference>
<gene>
    <name evidence="17" type="primary">LOC106463772</name>
</gene>
<keyword evidence="5" id="KW-0813">Transport</keyword>
<feature type="compositionally biased region" description="Basic and acidic residues" evidence="13">
    <location>
        <begin position="425"/>
        <end position="442"/>
    </location>
</feature>
<dbReference type="CDD" id="cd16121">
    <property type="entry name" value="FERM_F1_SNX17"/>
    <property type="match status" value="1"/>
</dbReference>
<evidence type="ECO:0000256" key="8">
    <source>
        <dbReference type="ARBA" id="ARBA00022927"/>
    </source>
</evidence>
<dbReference type="InterPro" id="IPR001683">
    <property type="entry name" value="PX_dom"/>
</dbReference>
<dbReference type="CDD" id="cd13337">
    <property type="entry name" value="FERM-like_C_SNX17"/>
    <property type="match status" value="1"/>
</dbReference>
<accession>A0ABM1BCM0</accession>
<evidence type="ECO:0000256" key="4">
    <source>
        <dbReference type="ARBA" id="ARBA00015282"/>
    </source>
</evidence>
<name>A0ABM1BCM0_LIMPO</name>
<dbReference type="InterPro" id="IPR011993">
    <property type="entry name" value="PH-like_dom_sf"/>
</dbReference>
<evidence type="ECO:0000259" key="14">
    <source>
        <dbReference type="PROSITE" id="PS50195"/>
    </source>
</evidence>
<dbReference type="InterPro" id="IPR028666">
    <property type="entry name" value="SNX17_FERM_N"/>
</dbReference>
<keyword evidence="9" id="KW-0446">Lipid-binding</keyword>
<dbReference type="PANTHER" id="PTHR12431:SF14">
    <property type="entry name" value="LD15323P"/>
    <property type="match status" value="1"/>
</dbReference>
<proteinExistence type="inferred from homology"/>
<feature type="domain" description="Ras-associating" evidence="15">
    <location>
        <begin position="114"/>
        <end position="203"/>
    </location>
</feature>